<organism evidence="7 8">
    <name type="scientific">Cerina litoralis</name>
    <dbReference type="NCBI Taxonomy" id="2874477"/>
    <lineage>
        <taxon>Bacteria</taxon>
        <taxon>Pseudomonadati</taxon>
        <taxon>Bacteroidota</taxon>
        <taxon>Flavobacteriia</taxon>
        <taxon>Flavobacteriales</taxon>
        <taxon>Flavobacteriaceae</taxon>
        <taxon>Cerina</taxon>
    </lineage>
</organism>
<feature type="transmembrane region" description="Helical" evidence="5">
    <location>
        <begin position="96"/>
        <end position="115"/>
    </location>
</feature>
<comment type="caution">
    <text evidence="7">The sequence shown here is derived from an EMBL/GenBank/DDBJ whole genome shotgun (WGS) entry which is preliminary data.</text>
</comment>
<dbReference type="AlphaFoldDB" id="A0AAE3EUG9"/>
<dbReference type="SUPFAM" id="SSF103473">
    <property type="entry name" value="MFS general substrate transporter"/>
    <property type="match status" value="1"/>
</dbReference>
<feature type="transmembrane region" description="Helical" evidence="5">
    <location>
        <begin position="353"/>
        <end position="373"/>
    </location>
</feature>
<evidence type="ECO:0000256" key="5">
    <source>
        <dbReference type="SAM" id="Phobius"/>
    </source>
</evidence>
<evidence type="ECO:0000256" key="3">
    <source>
        <dbReference type="ARBA" id="ARBA00022989"/>
    </source>
</evidence>
<dbReference type="PROSITE" id="PS50850">
    <property type="entry name" value="MFS"/>
    <property type="match status" value="1"/>
</dbReference>
<evidence type="ECO:0000256" key="2">
    <source>
        <dbReference type="ARBA" id="ARBA00022692"/>
    </source>
</evidence>
<dbReference type="InterPro" id="IPR011701">
    <property type="entry name" value="MFS"/>
</dbReference>
<dbReference type="GO" id="GO:0022857">
    <property type="term" value="F:transmembrane transporter activity"/>
    <property type="evidence" value="ECO:0007669"/>
    <property type="project" value="InterPro"/>
</dbReference>
<dbReference type="Proteomes" id="UP001200642">
    <property type="component" value="Unassembled WGS sequence"/>
</dbReference>
<keyword evidence="3 5" id="KW-1133">Transmembrane helix</keyword>
<feature type="transmembrane region" description="Helical" evidence="5">
    <location>
        <begin position="9"/>
        <end position="26"/>
    </location>
</feature>
<feature type="transmembrane region" description="Helical" evidence="5">
    <location>
        <begin position="235"/>
        <end position="254"/>
    </location>
</feature>
<comment type="subcellular location">
    <subcellularLocation>
        <location evidence="1">Membrane</location>
        <topology evidence="1">Multi-pass membrane protein</topology>
    </subcellularLocation>
</comment>
<keyword evidence="2 5" id="KW-0812">Transmembrane</keyword>
<evidence type="ECO:0000313" key="8">
    <source>
        <dbReference type="Proteomes" id="UP001200642"/>
    </source>
</evidence>
<gene>
    <name evidence="7" type="ORF">K8352_06335</name>
</gene>
<dbReference type="Pfam" id="PF07690">
    <property type="entry name" value="MFS_1"/>
    <property type="match status" value="1"/>
</dbReference>
<feature type="transmembrane region" description="Helical" evidence="5">
    <location>
        <begin position="291"/>
        <end position="312"/>
    </location>
</feature>
<dbReference type="PANTHER" id="PTHR23514:SF13">
    <property type="entry name" value="INNER MEMBRANE PROTEIN YBJJ"/>
    <property type="match status" value="1"/>
</dbReference>
<dbReference type="InterPro" id="IPR051788">
    <property type="entry name" value="MFS_Transporter"/>
</dbReference>
<dbReference type="CDD" id="cd17393">
    <property type="entry name" value="MFS_MosC_like"/>
    <property type="match status" value="1"/>
</dbReference>
<feature type="transmembrane region" description="Helical" evidence="5">
    <location>
        <begin position="46"/>
        <end position="65"/>
    </location>
</feature>
<evidence type="ECO:0000256" key="4">
    <source>
        <dbReference type="ARBA" id="ARBA00023136"/>
    </source>
</evidence>
<name>A0AAE3EUG9_9FLAO</name>
<dbReference type="EMBL" id="JAIRBC010000007">
    <property type="protein sequence ID" value="MCG2460359.1"/>
    <property type="molecule type" value="Genomic_DNA"/>
</dbReference>
<sequence length="378" mass="41579">MELKVKQRIALGTCFFITGVCFSTWASRIPTLKALFELNDAELGNILLTMPVGSLIGLPISGWLVSRFDSRIPLLVSFFIFALALIGIGYAPTPFLLIASIAVFSFNMRILNITINTQAITLQKTYGKKINGSFHGVWSTGGLVGVCITTLMLKLDIPIRTHMIGVALFSASVMIFVYGFLLKHDRAKQGNKLILGKPDPSILCLGILVFFAAICEGGMFDWSGIYFKEVVKEDLFTLGYLIFIACMAFSRFYSDRFVQRFGMKKTYAVSASLIAFGITLAITLPLFWTTLTGFCLVGLGTAAIIPMTYTLAGTSEKYSAGMAISIIATYGIMGMFIGPPLIGYLSHAFNLKISFILFIFSGLMLIPVSLRFFQLQER</sequence>
<reference evidence="7" key="1">
    <citation type="submission" date="2023-02" db="EMBL/GenBank/DDBJ databases">
        <title>Genome of Flavobacteriaceae gen. nov. sp. strain F89.</title>
        <authorList>
            <person name="Wang Y."/>
        </authorList>
    </citation>
    <scope>NUCLEOTIDE SEQUENCE</scope>
    <source>
        <strain evidence="7">F89</strain>
    </source>
</reference>
<feature type="transmembrane region" description="Helical" evidence="5">
    <location>
        <begin position="136"/>
        <end position="153"/>
    </location>
</feature>
<feature type="transmembrane region" description="Helical" evidence="5">
    <location>
        <begin position="159"/>
        <end position="181"/>
    </location>
</feature>
<dbReference type="InterPro" id="IPR020846">
    <property type="entry name" value="MFS_dom"/>
</dbReference>
<feature type="transmembrane region" description="Helical" evidence="5">
    <location>
        <begin position="266"/>
        <end position="285"/>
    </location>
</feature>
<dbReference type="GO" id="GO:0016020">
    <property type="term" value="C:membrane"/>
    <property type="evidence" value="ECO:0007669"/>
    <property type="project" value="UniProtKB-SubCell"/>
</dbReference>
<dbReference type="Gene3D" id="1.20.1250.20">
    <property type="entry name" value="MFS general substrate transporter like domains"/>
    <property type="match status" value="2"/>
</dbReference>
<feature type="transmembrane region" description="Helical" evidence="5">
    <location>
        <begin position="72"/>
        <end position="90"/>
    </location>
</feature>
<accession>A0AAE3EUG9</accession>
<dbReference type="RefSeq" id="WP_317901504.1">
    <property type="nucleotide sequence ID" value="NZ_JAIRBC010000007.1"/>
</dbReference>
<dbReference type="InterPro" id="IPR036259">
    <property type="entry name" value="MFS_trans_sf"/>
</dbReference>
<feature type="transmembrane region" description="Helical" evidence="5">
    <location>
        <begin position="324"/>
        <end position="347"/>
    </location>
</feature>
<evidence type="ECO:0000313" key="7">
    <source>
        <dbReference type="EMBL" id="MCG2460359.1"/>
    </source>
</evidence>
<protein>
    <submittedName>
        <fullName evidence="7">MFS transporter</fullName>
    </submittedName>
</protein>
<keyword evidence="8" id="KW-1185">Reference proteome</keyword>
<feature type="transmembrane region" description="Helical" evidence="5">
    <location>
        <begin position="202"/>
        <end position="223"/>
    </location>
</feature>
<feature type="domain" description="Major facilitator superfamily (MFS) profile" evidence="6">
    <location>
        <begin position="7"/>
        <end position="378"/>
    </location>
</feature>
<evidence type="ECO:0000259" key="6">
    <source>
        <dbReference type="PROSITE" id="PS50850"/>
    </source>
</evidence>
<keyword evidence="4 5" id="KW-0472">Membrane</keyword>
<proteinExistence type="predicted"/>
<evidence type="ECO:0000256" key="1">
    <source>
        <dbReference type="ARBA" id="ARBA00004141"/>
    </source>
</evidence>
<dbReference type="PANTHER" id="PTHR23514">
    <property type="entry name" value="BYPASS OF STOP CODON PROTEIN 6"/>
    <property type="match status" value="1"/>
</dbReference>